<dbReference type="KEGG" id="vg:79585523"/>
<reference evidence="2 3" key="1">
    <citation type="submission" date="2019-11" db="EMBL/GenBank/DDBJ databases">
        <authorList>
            <person name="Hylling O."/>
            <person name="Hansen L.H."/>
            <person name="Johansen A."/>
        </authorList>
    </citation>
    <scope>NUCLEOTIDE SEQUENCE [LARGE SCALE GENOMIC DNA]</scope>
</reference>
<dbReference type="Proteomes" id="UP000502376">
    <property type="component" value="Segment"/>
</dbReference>
<organism evidence="2 3">
    <name type="scientific">Sphingomonas phage Eidolon</name>
    <dbReference type="NCBI Taxonomy" id="2686311"/>
    <lineage>
        <taxon>Viruses</taxon>
        <taxon>Duplodnaviria</taxon>
        <taxon>Heunggongvirae</taxon>
        <taxon>Uroviricota</taxon>
        <taxon>Caudoviricetes</taxon>
        <taxon>Johnpaulvirinae</taxon>
        <taxon>Eidolonvirus</taxon>
        <taxon>Eidolonvirus eidolon</taxon>
    </lineage>
</organism>
<sequence length="111" mass="11525">MAKKKQHKTLYFVTGVSPTEDQQLEIDAIAGLVCIRNAAKIEPDDSVEDFDYVAGDVPPSYAKAAALKAEAAKDEPDPPKASTDAPAAPQQAVTGTAKPTGQGGATGWKAN</sequence>
<feature type="region of interest" description="Disordered" evidence="1">
    <location>
        <begin position="66"/>
        <end position="111"/>
    </location>
</feature>
<dbReference type="RefSeq" id="YP_010738158.1">
    <property type="nucleotide sequence ID" value="NC_073023.1"/>
</dbReference>
<protein>
    <submittedName>
        <fullName evidence="2">Uncharacterized protein</fullName>
    </submittedName>
</protein>
<keyword evidence="3" id="KW-1185">Reference proteome</keyword>
<dbReference type="GeneID" id="79585523"/>
<evidence type="ECO:0000256" key="1">
    <source>
        <dbReference type="SAM" id="MobiDB-lite"/>
    </source>
</evidence>
<accession>A0A6M3TC22</accession>
<evidence type="ECO:0000313" key="3">
    <source>
        <dbReference type="Proteomes" id="UP000502376"/>
    </source>
</evidence>
<feature type="compositionally biased region" description="Gly residues" evidence="1">
    <location>
        <begin position="101"/>
        <end position="111"/>
    </location>
</feature>
<proteinExistence type="predicted"/>
<evidence type="ECO:0000313" key="2">
    <source>
        <dbReference type="EMBL" id="QJD54392.1"/>
    </source>
</evidence>
<name>A0A6M3TC22_9CAUD</name>
<dbReference type="EMBL" id="MN734437">
    <property type="protein sequence ID" value="QJD54392.1"/>
    <property type="molecule type" value="Genomic_DNA"/>
</dbReference>